<dbReference type="PROSITE" id="PS52045">
    <property type="entry name" value="NEPROSIN_PEP_CD"/>
    <property type="match status" value="1"/>
</dbReference>
<dbReference type="PANTHER" id="PTHR31589:SF223">
    <property type="entry name" value="PROTEIN, PUTATIVE (DUF239)-RELATED"/>
    <property type="match status" value="1"/>
</dbReference>
<dbReference type="InterPro" id="IPR025521">
    <property type="entry name" value="Neprosin_propep"/>
</dbReference>
<keyword evidence="4" id="KW-1185">Reference proteome</keyword>
<dbReference type="Pfam" id="PF03080">
    <property type="entry name" value="Neprosin"/>
    <property type="match status" value="1"/>
</dbReference>
<dbReference type="Pfam" id="PF14365">
    <property type="entry name" value="Neprosin_AP"/>
    <property type="match status" value="1"/>
</dbReference>
<dbReference type="InterPro" id="IPR004314">
    <property type="entry name" value="Neprosin"/>
</dbReference>
<feature type="domain" description="Neprosin PEP catalytic" evidence="2">
    <location>
        <begin position="150"/>
        <end position="379"/>
    </location>
</feature>
<accession>A0AAN8YT53</accession>
<reference evidence="3 4" key="1">
    <citation type="submission" date="2023-12" db="EMBL/GenBank/DDBJ databases">
        <title>A high-quality genome assembly for Dillenia turbinata (Dilleniales).</title>
        <authorList>
            <person name="Chanderbali A."/>
        </authorList>
    </citation>
    <scope>NUCLEOTIDE SEQUENCE [LARGE SCALE GENOMIC DNA]</scope>
    <source>
        <strain evidence="3">LSX21</strain>
        <tissue evidence="3">Leaf</tissue>
    </source>
</reference>
<protein>
    <submittedName>
        <fullName evidence="3">Neprosin</fullName>
    </submittedName>
</protein>
<feature type="non-terminal residue" evidence="3">
    <location>
        <position position="1"/>
    </location>
</feature>
<dbReference type="InterPro" id="IPR053168">
    <property type="entry name" value="Glutamic_endopeptidase"/>
</dbReference>
<comment type="caution">
    <text evidence="3">The sequence shown here is derived from an EMBL/GenBank/DDBJ whole genome shotgun (WGS) entry which is preliminary data.</text>
</comment>
<evidence type="ECO:0000313" key="4">
    <source>
        <dbReference type="Proteomes" id="UP001370490"/>
    </source>
</evidence>
<evidence type="ECO:0000313" key="3">
    <source>
        <dbReference type="EMBL" id="KAK6912016.1"/>
    </source>
</evidence>
<evidence type="ECO:0000256" key="1">
    <source>
        <dbReference type="SAM" id="SignalP"/>
    </source>
</evidence>
<name>A0AAN8YT53_9MAGN</name>
<sequence>AAIMALKLIMLALLAYSWFLSHIEVEGVRVISKEEDLELEKQLKLLNKPAVKTIKTKHGDIYDCVDFYKQRAFDHPLLKNHSFHPKMIPSVPKAMIDENRLNAETVEDIGLTEGRCPEGTVIIRRITKDDLLREKLFEEKYGSKIKPLMPGDPGFHLAVARTKSNTGLKFNGASMSTSLYNPPARGIQYSSSQMKIKNGDDTIQVGWTAGGSACYNDRCPGFVHLETNPPIPLDFAFKETSVRGNPPKYTAFKFLRDSDGNWVLHVGVKDVAIGYWPKALFTGLGDKGTYVEWGGQVFSLPAQPSPPMGSNFHPSRDTNYDCFSMRLQFQKNDEESFSDPKDEIETFTDDNRSYGIDDLGFQDDTFRRIIVFGGPGGATEV</sequence>
<proteinExistence type="predicted"/>
<dbReference type="AlphaFoldDB" id="A0AAN8YT53"/>
<organism evidence="3 4">
    <name type="scientific">Dillenia turbinata</name>
    <dbReference type="NCBI Taxonomy" id="194707"/>
    <lineage>
        <taxon>Eukaryota</taxon>
        <taxon>Viridiplantae</taxon>
        <taxon>Streptophyta</taxon>
        <taxon>Embryophyta</taxon>
        <taxon>Tracheophyta</taxon>
        <taxon>Spermatophyta</taxon>
        <taxon>Magnoliopsida</taxon>
        <taxon>eudicotyledons</taxon>
        <taxon>Gunneridae</taxon>
        <taxon>Pentapetalae</taxon>
        <taxon>Dilleniales</taxon>
        <taxon>Dilleniaceae</taxon>
        <taxon>Dillenia</taxon>
    </lineage>
</organism>
<feature type="chain" id="PRO_5042933216" evidence="1">
    <location>
        <begin position="18"/>
        <end position="381"/>
    </location>
</feature>
<gene>
    <name evidence="3" type="ORF">RJ641_024109</name>
</gene>
<feature type="signal peptide" evidence="1">
    <location>
        <begin position="1"/>
        <end position="17"/>
    </location>
</feature>
<dbReference type="EMBL" id="JBAMMX010000028">
    <property type="protein sequence ID" value="KAK6912016.1"/>
    <property type="molecule type" value="Genomic_DNA"/>
</dbReference>
<dbReference type="PANTHER" id="PTHR31589">
    <property type="entry name" value="PROTEIN, PUTATIVE (DUF239)-RELATED-RELATED"/>
    <property type="match status" value="1"/>
</dbReference>
<keyword evidence="1" id="KW-0732">Signal</keyword>
<evidence type="ECO:0000259" key="2">
    <source>
        <dbReference type="PROSITE" id="PS52045"/>
    </source>
</evidence>
<dbReference type="Proteomes" id="UP001370490">
    <property type="component" value="Unassembled WGS sequence"/>
</dbReference>